<dbReference type="Pfam" id="PF01163">
    <property type="entry name" value="RIO1"/>
    <property type="match status" value="1"/>
</dbReference>
<gene>
    <name evidence="10" type="ORF">BOTBODRAFT_171038</name>
</gene>
<evidence type="ECO:0000256" key="6">
    <source>
        <dbReference type="ARBA" id="ARBA00022840"/>
    </source>
</evidence>
<comment type="catalytic activity">
    <reaction evidence="8">
        <text>L-seryl-[protein] + ATP = O-phospho-L-seryl-[protein] + ADP + H(+)</text>
        <dbReference type="Rhea" id="RHEA:17989"/>
        <dbReference type="Rhea" id="RHEA-COMP:9863"/>
        <dbReference type="Rhea" id="RHEA-COMP:11604"/>
        <dbReference type="ChEBI" id="CHEBI:15378"/>
        <dbReference type="ChEBI" id="CHEBI:29999"/>
        <dbReference type="ChEBI" id="CHEBI:30616"/>
        <dbReference type="ChEBI" id="CHEBI:83421"/>
        <dbReference type="ChEBI" id="CHEBI:456216"/>
        <dbReference type="EC" id="2.7.11.1"/>
    </reaction>
</comment>
<dbReference type="EMBL" id="KL198020">
    <property type="protein sequence ID" value="KDQ19086.1"/>
    <property type="molecule type" value="Genomic_DNA"/>
</dbReference>
<dbReference type="SUPFAM" id="SSF56112">
    <property type="entry name" value="Protein kinase-like (PK-like)"/>
    <property type="match status" value="1"/>
</dbReference>
<keyword evidence="6" id="KW-0067">ATP-binding</keyword>
<comment type="catalytic activity">
    <reaction evidence="7">
        <text>L-threonyl-[protein] + ATP = O-phospho-L-threonyl-[protein] + ADP + H(+)</text>
        <dbReference type="Rhea" id="RHEA:46608"/>
        <dbReference type="Rhea" id="RHEA-COMP:11060"/>
        <dbReference type="Rhea" id="RHEA-COMP:11605"/>
        <dbReference type="ChEBI" id="CHEBI:15378"/>
        <dbReference type="ChEBI" id="CHEBI:30013"/>
        <dbReference type="ChEBI" id="CHEBI:30616"/>
        <dbReference type="ChEBI" id="CHEBI:61977"/>
        <dbReference type="ChEBI" id="CHEBI:456216"/>
        <dbReference type="EC" id="2.7.11.1"/>
    </reaction>
</comment>
<keyword evidence="3" id="KW-0808">Transferase</keyword>
<evidence type="ECO:0000256" key="4">
    <source>
        <dbReference type="ARBA" id="ARBA00022741"/>
    </source>
</evidence>
<evidence type="ECO:0000259" key="9">
    <source>
        <dbReference type="Pfam" id="PF01163"/>
    </source>
</evidence>
<dbReference type="InterPro" id="IPR018934">
    <property type="entry name" value="RIO_dom"/>
</dbReference>
<dbReference type="GO" id="GO:0004674">
    <property type="term" value="F:protein serine/threonine kinase activity"/>
    <property type="evidence" value="ECO:0007669"/>
    <property type="project" value="UniProtKB-KW"/>
</dbReference>
<proteinExistence type="predicted"/>
<evidence type="ECO:0000256" key="7">
    <source>
        <dbReference type="ARBA" id="ARBA00047899"/>
    </source>
</evidence>
<dbReference type="GO" id="GO:0005524">
    <property type="term" value="F:ATP binding"/>
    <property type="evidence" value="ECO:0007669"/>
    <property type="project" value="UniProtKB-KW"/>
</dbReference>
<organism evidence="10 11">
    <name type="scientific">Botryobasidium botryosum (strain FD-172 SS1)</name>
    <dbReference type="NCBI Taxonomy" id="930990"/>
    <lineage>
        <taxon>Eukaryota</taxon>
        <taxon>Fungi</taxon>
        <taxon>Dikarya</taxon>
        <taxon>Basidiomycota</taxon>
        <taxon>Agaricomycotina</taxon>
        <taxon>Agaricomycetes</taxon>
        <taxon>Cantharellales</taxon>
        <taxon>Botryobasidiaceae</taxon>
        <taxon>Botryobasidium</taxon>
    </lineage>
</organism>
<evidence type="ECO:0000256" key="2">
    <source>
        <dbReference type="ARBA" id="ARBA00022527"/>
    </source>
</evidence>
<dbReference type="OrthoDB" id="3271031at2759"/>
<dbReference type="HOGENOM" id="CLU_079929_0_0_1"/>
<sequence length="303" mass="33833">MSLSLPAQLLPTPSSEITILQRTDILNINTHFVTTDASIFHKGKRFVTFRATLSRKGQKGAAEERDEEDGVRWNPYCRPRQVVCKVATEPATIKLLINETAMYLLPLRSLQGKYVPLFHGMFEGFMQGKAAACIVMDYCGVPLKVALNRVDRHLLVKVASAAVAIHEAGIIHNDLCERNIVCLDDRPFIIDFETAVPHKCLRAQKVTIGGPEPFPSKFGCDELFWFCSDEMADLWSPGGITYFDRYVPIEHAESAAKLAKQAPEGIPEDLALLGAEMAIRQLAININGYRKKFRARLPMSECV</sequence>
<keyword evidence="4" id="KW-0547">Nucleotide-binding</keyword>
<evidence type="ECO:0000313" key="11">
    <source>
        <dbReference type="Proteomes" id="UP000027195"/>
    </source>
</evidence>
<name>A0A067N5M6_BOTB1</name>
<keyword evidence="11" id="KW-1185">Reference proteome</keyword>
<reference evidence="11" key="1">
    <citation type="journal article" date="2014" name="Proc. Natl. Acad. Sci. U.S.A.">
        <title>Extensive sampling of basidiomycete genomes demonstrates inadequacy of the white-rot/brown-rot paradigm for wood decay fungi.</title>
        <authorList>
            <person name="Riley R."/>
            <person name="Salamov A.A."/>
            <person name="Brown D.W."/>
            <person name="Nagy L.G."/>
            <person name="Floudas D."/>
            <person name="Held B.W."/>
            <person name="Levasseur A."/>
            <person name="Lombard V."/>
            <person name="Morin E."/>
            <person name="Otillar R."/>
            <person name="Lindquist E.A."/>
            <person name="Sun H."/>
            <person name="LaButti K.M."/>
            <person name="Schmutz J."/>
            <person name="Jabbour D."/>
            <person name="Luo H."/>
            <person name="Baker S.E."/>
            <person name="Pisabarro A.G."/>
            <person name="Walton J.D."/>
            <person name="Blanchette R.A."/>
            <person name="Henrissat B."/>
            <person name="Martin F."/>
            <person name="Cullen D."/>
            <person name="Hibbett D.S."/>
            <person name="Grigoriev I.V."/>
        </authorList>
    </citation>
    <scope>NUCLEOTIDE SEQUENCE [LARGE SCALE GENOMIC DNA]</scope>
    <source>
        <strain evidence="11">FD-172 SS1</strain>
    </source>
</reference>
<evidence type="ECO:0000256" key="1">
    <source>
        <dbReference type="ARBA" id="ARBA00012513"/>
    </source>
</evidence>
<dbReference type="Gene3D" id="1.10.510.10">
    <property type="entry name" value="Transferase(Phosphotransferase) domain 1"/>
    <property type="match status" value="1"/>
</dbReference>
<evidence type="ECO:0000256" key="3">
    <source>
        <dbReference type="ARBA" id="ARBA00022679"/>
    </source>
</evidence>
<evidence type="ECO:0000256" key="5">
    <source>
        <dbReference type="ARBA" id="ARBA00022777"/>
    </source>
</evidence>
<evidence type="ECO:0000256" key="8">
    <source>
        <dbReference type="ARBA" id="ARBA00048679"/>
    </source>
</evidence>
<dbReference type="AlphaFoldDB" id="A0A067N5M6"/>
<accession>A0A067N5M6</accession>
<dbReference type="InterPro" id="IPR011009">
    <property type="entry name" value="Kinase-like_dom_sf"/>
</dbReference>
<keyword evidence="5" id="KW-0418">Kinase</keyword>
<dbReference type="Proteomes" id="UP000027195">
    <property type="component" value="Unassembled WGS sequence"/>
</dbReference>
<dbReference type="EC" id="2.7.11.1" evidence="1"/>
<protein>
    <recommendedName>
        <fullName evidence="1">non-specific serine/threonine protein kinase</fullName>
        <ecNumber evidence="1">2.7.11.1</ecNumber>
    </recommendedName>
</protein>
<feature type="domain" description="RIO-type" evidence="9">
    <location>
        <begin position="132"/>
        <end position="202"/>
    </location>
</feature>
<evidence type="ECO:0000313" key="10">
    <source>
        <dbReference type="EMBL" id="KDQ19086.1"/>
    </source>
</evidence>
<dbReference type="InParanoid" id="A0A067N5M6"/>
<keyword evidence="2" id="KW-0723">Serine/threonine-protein kinase</keyword>